<reference evidence="3" key="2">
    <citation type="submission" date="2021-04" db="EMBL/GenBank/DDBJ databases">
        <authorList>
            <person name="Gilroy R."/>
        </authorList>
    </citation>
    <scope>NUCLEOTIDE SEQUENCE</scope>
    <source>
        <strain evidence="3">CHK188-4685</strain>
    </source>
</reference>
<comment type="caution">
    <text evidence="3">The sequence shown here is derived from an EMBL/GenBank/DDBJ whole genome shotgun (WGS) entry which is preliminary data.</text>
</comment>
<dbReference type="InterPro" id="IPR006680">
    <property type="entry name" value="Amidohydro-rel"/>
</dbReference>
<proteinExistence type="predicted"/>
<evidence type="ECO:0000313" key="3">
    <source>
        <dbReference type="EMBL" id="HJB07307.1"/>
    </source>
</evidence>
<dbReference type="Proteomes" id="UP000886804">
    <property type="component" value="Unassembled WGS sequence"/>
</dbReference>
<gene>
    <name evidence="3" type="ORF">H9716_05510</name>
</gene>
<dbReference type="EMBL" id="DWYS01000064">
    <property type="protein sequence ID" value="HJB07307.1"/>
    <property type="molecule type" value="Genomic_DNA"/>
</dbReference>
<dbReference type="Gene3D" id="2.30.40.10">
    <property type="entry name" value="Urease, subunit C, domain 1"/>
    <property type="match status" value="1"/>
</dbReference>
<sequence length="446" mass="49409">MKQCDLLIKNCSILTPDFQIRKDCSVAVSDTRICQVGDARTVNAEWQGKEVIEAEGNLLMPGFVDGHTHTCQQLLRGRTADEYPMIWTRFLVPFESSLSPEDVRASARLHCVEMIKAGITSFADAGGVHMEEVAEAAVETGMRAAICPSTMDMGNVVCGEMKRSTQDCIRVTEELHKGYQGAGNGRVDIWFGIRQLMTCSRELIEKIVEKAEELDTGIHMHLCEHKDEVSYCLQNYGLRPAEFMEEMGALSPRLLTAHNVLLTEKDITLLAKWGVHPIFCPMANFINHGFPKIPSFLERGLVPGIGCDGASHIALDLFTQVRALKAGVMAFWGLPVFDPVALPNRTLLEMMTLGGARALRHEDELGTIEEGKKADLILMDVKGPHMYPSQRPVNTLVSAGNSHDVLHTIIDGKVVMKNRRLVYLDEEQIIAQAAEHMESVICRSGI</sequence>
<reference evidence="3" key="1">
    <citation type="journal article" date="2021" name="PeerJ">
        <title>Extensive microbial diversity within the chicken gut microbiome revealed by metagenomics and culture.</title>
        <authorList>
            <person name="Gilroy R."/>
            <person name="Ravi A."/>
            <person name="Getino M."/>
            <person name="Pursley I."/>
            <person name="Horton D.L."/>
            <person name="Alikhan N.F."/>
            <person name="Baker D."/>
            <person name="Gharbi K."/>
            <person name="Hall N."/>
            <person name="Watson M."/>
            <person name="Adriaenssens E.M."/>
            <person name="Foster-Nyarko E."/>
            <person name="Jarju S."/>
            <person name="Secka A."/>
            <person name="Antonio M."/>
            <person name="Oren A."/>
            <person name="Chaudhuri R.R."/>
            <person name="La Ragione R."/>
            <person name="Hildebrand F."/>
            <person name="Pallen M.J."/>
        </authorList>
    </citation>
    <scope>NUCLEOTIDE SEQUENCE</scope>
    <source>
        <strain evidence="3">CHK188-4685</strain>
    </source>
</reference>
<dbReference type="Pfam" id="PF01979">
    <property type="entry name" value="Amidohydro_1"/>
    <property type="match status" value="1"/>
</dbReference>
<dbReference type="SUPFAM" id="SSF51556">
    <property type="entry name" value="Metallo-dependent hydrolases"/>
    <property type="match status" value="1"/>
</dbReference>
<evidence type="ECO:0000256" key="1">
    <source>
        <dbReference type="ARBA" id="ARBA00022801"/>
    </source>
</evidence>
<dbReference type="GO" id="GO:0016810">
    <property type="term" value="F:hydrolase activity, acting on carbon-nitrogen (but not peptide) bonds"/>
    <property type="evidence" value="ECO:0007669"/>
    <property type="project" value="InterPro"/>
</dbReference>
<dbReference type="Gene3D" id="3.20.20.140">
    <property type="entry name" value="Metal-dependent hydrolases"/>
    <property type="match status" value="1"/>
</dbReference>
<dbReference type="InterPro" id="IPR050287">
    <property type="entry name" value="MTA/SAH_deaminase"/>
</dbReference>
<evidence type="ECO:0000313" key="4">
    <source>
        <dbReference type="Proteomes" id="UP000886804"/>
    </source>
</evidence>
<dbReference type="PANTHER" id="PTHR43794">
    <property type="entry name" value="AMINOHYDROLASE SSNA-RELATED"/>
    <property type="match status" value="1"/>
</dbReference>
<name>A0A9D2L789_9FIRM</name>
<dbReference type="AlphaFoldDB" id="A0A9D2L789"/>
<dbReference type="SUPFAM" id="SSF51338">
    <property type="entry name" value="Composite domain of metallo-dependent hydrolases"/>
    <property type="match status" value="1"/>
</dbReference>
<dbReference type="InterPro" id="IPR032466">
    <property type="entry name" value="Metal_Hydrolase"/>
</dbReference>
<feature type="domain" description="Amidohydrolase-related" evidence="2">
    <location>
        <begin position="59"/>
        <end position="415"/>
    </location>
</feature>
<organism evidence="3 4">
    <name type="scientific">Candidatus Enterocloster faecavium</name>
    <dbReference type="NCBI Taxonomy" id="2838560"/>
    <lineage>
        <taxon>Bacteria</taxon>
        <taxon>Bacillati</taxon>
        <taxon>Bacillota</taxon>
        <taxon>Clostridia</taxon>
        <taxon>Lachnospirales</taxon>
        <taxon>Lachnospiraceae</taxon>
        <taxon>Enterocloster</taxon>
    </lineage>
</organism>
<evidence type="ECO:0000259" key="2">
    <source>
        <dbReference type="Pfam" id="PF01979"/>
    </source>
</evidence>
<dbReference type="CDD" id="cd01298">
    <property type="entry name" value="ATZ_TRZ_like"/>
    <property type="match status" value="1"/>
</dbReference>
<keyword evidence="1" id="KW-0378">Hydrolase</keyword>
<accession>A0A9D2L789</accession>
<dbReference type="PANTHER" id="PTHR43794:SF11">
    <property type="entry name" value="AMIDOHYDROLASE-RELATED DOMAIN-CONTAINING PROTEIN"/>
    <property type="match status" value="1"/>
</dbReference>
<protein>
    <submittedName>
        <fullName evidence="3">Amidohydrolase</fullName>
    </submittedName>
</protein>
<dbReference type="InterPro" id="IPR011059">
    <property type="entry name" value="Metal-dep_hydrolase_composite"/>
</dbReference>